<keyword evidence="4" id="KW-0804">Transcription</keyword>
<dbReference type="SUPFAM" id="SSF51215">
    <property type="entry name" value="Regulatory protein AraC"/>
    <property type="match status" value="1"/>
</dbReference>
<protein>
    <submittedName>
        <fullName evidence="6">AraC family transcriptional regulator</fullName>
    </submittedName>
</protein>
<name>A0A480ARD1_9BURK</name>
<evidence type="ECO:0000256" key="1">
    <source>
        <dbReference type="ARBA" id="ARBA00023015"/>
    </source>
</evidence>
<reference evidence="7" key="1">
    <citation type="submission" date="2019-03" db="EMBL/GenBank/DDBJ databases">
        <title>Aquabacterium pictum sp.nov., the first bacteriochlorophyll a-containing freshwater bacterium in the genus Aquabacterium of the class Betaproteobacteria.</title>
        <authorList>
            <person name="Hirose S."/>
            <person name="Tank M."/>
            <person name="Hara E."/>
            <person name="Tamaki H."/>
            <person name="Takaichi S."/>
            <person name="Haruta S."/>
            <person name="Hanada S."/>
        </authorList>
    </citation>
    <scope>NUCLEOTIDE SEQUENCE [LARGE SCALE GENOMIC DNA]</scope>
    <source>
        <strain evidence="7">W35</strain>
    </source>
</reference>
<dbReference type="InterPro" id="IPR018060">
    <property type="entry name" value="HTH_AraC"/>
</dbReference>
<keyword evidence="1" id="KW-0805">Transcription regulation</keyword>
<gene>
    <name evidence="6" type="ORF">AQPW35_03890</name>
</gene>
<accession>A0A480ARD1</accession>
<proteinExistence type="predicted"/>
<dbReference type="PANTHER" id="PTHR46796">
    <property type="entry name" value="HTH-TYPE TRANSCRIPTIONAL ACTIVATOR RHAS-RELATED"/>
    <property type="match status" value="1"/>
</dbReference>
<dbReference type="EMBL" id="BJCL01000001">
    <property type="protein sequence ID" value="GCL61308.1"/>
    <property type="molecule type" value="Genomic_DNA"/>
</dbReference>
<dbReference type="InterPro" id="IPR018062">
    <property type="entry name" value="HTH_AraC-typ_CS"/>
</dbReference>
<keyword evidence="3" id="KW-0010">Activator</keyword>
<dbReference type="InterPro" id="IPR035418">
    <property type="entry name" value="AraC-bd_2"/>
</dbReference>
<dbReference type="Pfam" id="PF12833">
    <property type="entry name" value="HTH_18"/>
    <property type="match status" value="1"/>
</dbReference>
<dbReference type="InterPro" id="IPR009057">
    <property type="entry name" value="Homeodomain-like_sf"/>
</dbReference>
<dbReference type="SUPFAM" id="SSF46689">
    <property type="entry name" value="Homeodomain-like"/>
    <property type="match status" value="1"/>
</dbReference>
<dbReference type="PROSITE" id="PS00041">
    <property type="entry name" value="HTH_ARAC_FAMILY_1"/>
    <property type="match status" value="1"/>
</dbReference>
<dbReference type="Pfam" id="PF14525">
    <property type="entry name" value="AraC_binding_2"/>
    <property type="match status" value="1"/>
</dbReference>
<evidence type="ECO:0000313" key="6">
    <source>
        <dbReference type="EMBL" id="GCL61308.1"/>
    </source>
</evidence>
<dbReference type="PROSITE" id="PS01124">
    <property type="entry name" value="HTH_ARAC_FAMILY_2"/>
    <property type="match status" value="1"/>
</dbReference>
<dbReference type="GO" id="GO:0043565">
    <property type="term" value="F:sequence-specific DNA binding"/>
    <property type="evidence" value="ECO:0007669"/>
    <property type="project" value="InterPro"/>
</dbReference>
<dbReference type="GO" id="GO:0003700">
    <property type="term" value="F:DNA-binding transcription factor activity"/>
    <property type="evidence" value="ECO:0007669"/>
    <property type="project" value="InterPro"/>
</dbReference>
<evidence type="ECO:0000256" key="4">
    <source>
        <dbReference type="ARBA" id="ARBA00023163"/>
    </source>
</evidence>
<feature type="domain" description="HTH araC/xylS-type" evidence="5">
    <location>
        <begin position="214"/>
        <end position="315"/>
    </location>
</feature>
<comment type="caution">
    <text evidence="6">The sequence shown here is derived from an EMBL/GenBank/DDBJ whole genome shotgun (WGS) entry which is preliminary data.</text>
</comment>
<evidence type="ECO:0000256" key="3">
    <source>
        <dbReference type="ARBA" id="ARBA00023159"/>
    </source>
</evidence>
<dbReference type="Gene3D" id="1.10.10.60">
    <property type="entry name" value="Homeodomain-like"/>
    <property type="match status" value="1"/>
</dbReference>
<dbReference type="OrthoDB" id="9178898at2"/>
<dbReference type="RefSeq" id="WP_137731070.1">
    <property type="nucleotide sequence ID" value="NZ_BJCL01000001.1"/>
</dbReference>
<sequence>MQQMLSTQQVEPAQRLAFWTDSVCNTYVQLDCDAAAGAASIEGDIAAATLASLQLSCVTATAQHVRRTPAQIARASEDYFLVSIQSQGEGLILQDDRVAHLRPGDFALYDSTRPYELRFDGPFQQYVLRLPGPTLRTALRHTPSLTASTVSGQRGAGHLMIGMIRTLAADIDTLAPESAHAVAESVTQILIAGLSGLPAARQAPVSQLAAYHRQQTKAAAMARLRDPALSVASLAAQLRLSPSTLHRAWAGEACSIADWIWARRLDAARRDLCDPALRARSISEIAFGWGFSDAAHFSRAFRSRFGCAARDMRAGQPDRSVQTGTPPTSA</sequence>
<evidence type="ECO:0000313" key="7">
    <source>
        <dbReference type="Proteomes" id="UP000301751"/>
    </source>
</evidence>
<evidence type="ECO:0000259" key="5">
    <source>
        <dbReference type="PROSITE" id="PS01124"/>
    </source>
</evidence>
<organism evidence="6 7">
    <name type="scientific">Pseudaquabacterium pictum</name>
    <dbReference type="NCBI Taxonomy" id="2315236"/>
    <lineage>
        <taxon>Bacteria</taxon>
        <taxon>Pseudomonadati</taxon>
        <taxon>Pseudomonadota</taxon>
        <taxon>Betaproteobacteria</taxon>
        <taxon>Burkholderiales</taxon>
        <taxon>Sphaerotilaceae</taxon>
        <taxon>Pseudaquabacterium</taxon>
    </lineage>
</organism>
<dbReference type="AlphaFoldDB" id="A0A480ARD1"/>
<keyword evidence="7" id="KW-1185">Reference proteome</keyword>
<dbReference type="PANTHER" id="PTHR46796:SF6">
    <property type="entry name" value="ARAC SUBFAMILY"/>
    <property type="match status" value="1"/>
</dbReference>
<evidence type="ECO:0000256" key="2">
    <source>
        <dbReference type="ARBA" id="ARBA00023125"/>
    </source>
</evidence>
<keyword evidence="2" id="KW-0238">DNA-binding</keyword>
<dbReference type="InterPro" id="IPR050204">
    <property type="entry name" value="AraC_XylS_family_regulators"/>
</dbReference>
<dbReference type="SMART" id="SM00342">
    <property type="entry name" value="HTH_ARAC"/>
    <property type="match status" value="1"/>
</dbReference>
<dbReference type="InterPro" id="IPR037923">
    <property type="entry name" value="HTH-like"/>
</dbReference>
<dbReference type="Proteomes" id="UP000301751">
    <property type="component" value="Unassembled WGS sequence"/>
</dbReference>